<dbReference type="Pfam" id="PF00480">
    <property type="entry name" value="ROK"/>
    <property type="match status" value="1"/>
</dbReference>
<gene>
    <name evidence="1" type="primary">nanK</name>
    <name evidence="1" type="ORF">MPL3356_150106</name>
</gene>
<dbReference type="InterPro" id="IPR043129">
    <property type="entry name" value="ATPase_NBD"/>
</dbReference>
<dbReference type="EC" id="2.7.1.60" evidence="1"/>
<dbReference type="STRING" id="69974.MPLDJ20_20450"/>
<dbReference type="EMBL" id="CCMZ01000007">
    <property type="protein sequence ID" value="CDX13876.1"/>
    <property type="molecule type" value="Genomic_DNA"/>
</dbReference>
<keyword evidence="1" id="KW-0418">Kinase</keyword>
<dbReference type="SUPFAM" id="SSF53067">
    <property type="entry name" value="Actin-like ATPase domain"/>
    <property type="match status" value="1"/>
</dbReference>
<proteinExistence type="predicted"/>
<dbReference type="PANTHER" id="PTHR18964:SF169">
    <property type="entry name" value="N-ACETYLMANNOSAMINE KINASE"/>
    <property type="match status" value="1"/>
</dbReference>
<dbReference type="GO" id="GO:0019262">
    <property type="term" value="P:N-acetylneuraminate catabolic process"/>
    <property type="evidence" value="ECO:0007669"/>
    <property type="project" value="TreeGrafter"/>
</dbReference>
<dbReference type="PROSITE" id="PS01125">
    <property type="entry name" value="ROK"/>
    <property type="match status" value="1"/>
</dbReference>
<dbReference type="NCBIfam" id="NF003461">
    <property type="entry name" value="PRK05082.1"/>
    <property type="match status" value="1"/>
</dbReference>
<evidence type="ECO:0000313" key="1">
    <source>
        <dbReference type="EMBL" id="CDX13876.1"/>
    </source>
</evidence>
<reference evidence="2" key="1">
    <citation type="submission" date="2014-08" db="EMBL/GenBank/DDBJ databases">
        <authorList>
            <person name="Moulin L."/>
        </authorList>
    </citation>
    <scope>NUCLEOTIDE SEQUENCE [LARGE SCALE GENOMIC DNA]</scope>
</reference>
<keyword evidence="2" id="KW-1185">Reference proteome</keyword>
<evidence type="ECO:0000313" key="2">
    <source>
        <dbReference type="Proteomes" id="UP000045285"/>
    </source>
</evidence>
<dbReference type="PANTHER" id="PTHR18964">
    <property type="entry name" value="ROK (REPRESSOR, ORF, KINASE) FAMILY"/>
    <property type="match status" value="1"/>
</dbReference>
<dbReference type="InterPro" id="IPR049874">
    <property type="entry name" value="ROK_cs"/>
</dbReference>
<keyword evidence="1" id="KW-0808">Transferase</keyword>
<name>A0A090DK55_MESPL</name>
<organism evidence="1 2">
    <name type="scientific">Mesorhizobium plurifarium</name>
    <dbReference type="NCBI Taxonomy" id="69974"/>
    <lineage>
        <taxon>Bacteria</taxon>
        <taxon>Pseudomonadati</taxon>
        <taxon>Pseudomonadota</taxon>
        <taxon>Alphaproteobacteria</taxon>
        <taxon>Hyphomicrobiales</taxon>
        <taxon>Phyllobacteriaceae</taxon>
        <taxon>Mesorhizobium</taxon>
    </lineage>
</organism>
<accession>A0A090DK55</accession>
<dbReference type="Proteomes" id="UP000045285">
    <property type="component" value="Unassembled WGS sequence"/>
</dbReference>
<sequence length="303" mass="30360">MTAASDLPVLAIDIGGTKIATAEVRGGMIANRRQAPTPRTGRGDDLIAAIAGLAPKSGFGAVAVATTGIVRDGALTALNPETLPIEDGYPIASAIERAFGMPPFVVNDAQAAAWAEFTIGAGEGFRNFAFFTVSTGIGCGLVIDGRLESGATGLAGHVGHTRSEPGGILCGCGRRGCLETVASGTALARLGSARLGRKVTAPELFAAAEQGNGSAAEIIAGAVAALVNAFADLTASVDVDCFAVGGGVGLAGGFIEALQARSLDLPRVYRRPILAARAGADAGLLGAAMLASSRMSDGNFHRK</sequence>
<dbReference type="InterPro" id="IPR000600">
    <property type="entry name" value="ROK"/>
</dbReference>
<dbReference type="GO" id="GO:0009384">
    <property type="term" value="F:N-acylmannosamine kinase activity"/>
    <property type="evidence" value="ECO:0007669"/>
    <property type="project" value="UniProtKB-EC"/>
</dbReference>
<dbReference type="AlphaFoldDB" id="A0A090DK55"/>
<protein>
    <submittedName>
        <fullName evidence="1">Putative N-acetylmannosamine kinase</fullName>
        <ecNumber evidence="1">2.7.1.60</ecNumber>
    </submittedName>
</protein>
<dbReference type="Gene3D" id="3.30.420.40">
    <property type="match status" value="2"/>
</dbReference>